<dbReference type="GO" id="GO:0005874">
    <property type="term" value="C:microtubule"/>
    <property type="evidence" value="ECO:0007669"/>
    <property type="project" value="UniProtKB-KW"/>
</dbReference>
<organism evidence="8 9">
    <name type="scientific">Ananas comosus</name>
    <name type="common">Pineapple</name>
    <name type="synonym">Ananas ananas</name>
    <dbReference type="NCBI Taxonomy" id="4615"/>
    <lineage>
        <taxon>Eukaryota</taxon>
        <taxon>Viridiplantae</taxon>
        <taxon>Streptophyta</taxon>
        <taxon>Embryophyta</taxon>
        <taxon>Tracheophyta</taxon>
        <taxon>Spermatophyta</taxon>
        <taxon>Magnoliopsida</taxon>
        <taxon>Liliopsida</taxon>
        <taxon>Poales</taxon>
        <taxon>Bromeliaceae</taxon>
        <taxon>Bromelioideae</taxon>
        <taxon>Ananas</taxon>
    </lineage>
</organism>
<dbReference type="Gene3D" id="3.40.850.10">
    <property type="entry name" value="Kinesin motor domain"/>
    <property type="match status" value="1"/>
</dbReference>
<dbReference type="SUPFAM" id="SSF47576">
    <property type="entry name" value="Calponin-homology domain, CH-domain"/>
    <property type="match status" value="1"/>
</dbReference>
<comment type="similarity">
    <text evidence="1">Belongs to the TRAFAC class myosin-kinesin ATPase superfamily. Kinesin family. KIN-14 subfamily.</text>
</comment>
<dbReference type="SMART" id="SM00129">
    <property type="entry name" value="KISc"/>
    <property type="match status" value="1"/>
</dbReference>
<gene>
    <name evidence="8" type="ORF">ACMD2_15419</name>
</gene>
<comment type="caution">
    <text evidence="8">The sequence shown here is derived from an EMBL/GenBank/DDBJ whole genome shotgun (WGS) entry which is preliminary data.</text>
</comment>
<evidence type="ECO:0000256" key="5">
    <source>
        <dbReference type="SAM" id="MobiDB-lite"/>
    </source>
</evidence>
<dbReference type="EMBL" id="LSRQ01008386">
    <property type="protein sequence ID" value="OAY63128.1"/>
    <property type="molecule type" value="Genomic_DNA"/>
</dbReference>
<name>A0A199UEG3_ANACO</name>
<dbReference type="Gene3D" id="1.10.418.10">
    <property type="entry name" value="Calponin-like domain"/>
    <property type="match status" value="1"/>
</dbReference>
<keyword evidence="3 4" id="KW-0505">Motor protein</keyword>
<sequence length="1035" mass="116130">MDQVASETLAEDPSEEEFCLALRNGLILCNVLNKVNPGAVPKIVENPVVTVQSTDGAAQSAIQYFENMRNFLVAVGEMNLLTFEASDLEKGGSSIKVVDCILCLKGLHGPPDNSTWIPDQQLLGFLHLLTEVFLEESKADGILSSLFDQFVLQLVRAFFTEWTELEDLHSNEMLIEVMLEHAFKEFSVLLATQRNKLELLLKKIIKDGDKTIPKAEFREAVLRHLKENSDEMSSCLKIPNNGHLNPEREERVDYQQKQLEKLKLSFYEMKLQIESSRKKWEEDLRSLDHQVQALKDNSSSYYKLLEENRLLYNQVQDLKGNIRVYCRVKPFLKKHPDERSVVDHIGENGDIIIANPQKQGKDGRKIFSFNKIFGVSATQSEVFVDTQPLIRSVMDGYNVCIFAYGQTGSGKTYTMSGPDLTAEDTWGVNYRALDDLFRISKSRADIITYDVSVQMIEIYNEQVRDLLVADGTNRRYPFYCTCHFVELLSSSEGLIILNVNFGNYKLTTFLPATNFILGCSSFIRNNSQLNGLNIPDASLVPVKCTQGVLELMKIGQGNRAVGATALNERSSRSHRITSHTNHLTVLLLNSVLTVHIHGKELVSGSTIRGCLHLVDLAGSERVDKSEATGERLKEAQHINRSLSALGDVISALAQKSPHIPYRNSKLTQVLQDALGGQAKTLMFVHINPEVDAFGETISTLKFAERVSSIELGAAHVNKESGQVKELKEEVVFRLKSALESKESEVAQLKDFNRRSASEVRHSRARSPAAVVMTSKPEDNSYFGGDIRKIEVLSSSSGKQRTQFSSPLLVKENDKSPIIFGERGMNPRKVRPPSPHVRISLSADRASIVKSKPKFESISDKLVPKLQSPEKAPTNTSNSTLPSVLSNKSLSRCWCPQENGNVKADLPELDEQQELKAKKDRSRIKAMHQKPDGIQTNMDMRIKAGARKISSDSSETENKEFVVVDSISNGNSKVKKFQRPSTRIYQNIERRTIRRQMEQLSDEKHENKPPNAEKTNTCEPEGRRSRSLSRGKLIPS</sequence>
<feature type="binding site" evidence="4">
    <location>
        <begin position="405"/>
        <end position="412"/>
    </location>
    <ligand>
        <name>ATP</name>
        <dbReference type="ChEBI" id="CHEBI:30616"/>
    </ligand>
</feature>
<reference evidence="8 9" key="1">
    <citation type="journal article" date="2016" name="DNA Res.">
        <title>The draft genome of MD-2 pineapple using hybrid error correction of long reads.</title>
        <authorList>
            <person name="Redwan R.M."/>
            <person name="Saidin A."/>
            <person name="Kumar S.V."/>
        </authorList>
    </citation>
    <scope>NUCLEOTIDE SEQUENCE [LARGE SCALE GENOMIC DNA]</scope>
    <source>
        <strain evidence="9">cv. MD2</strain>
        <tissue evidence="8">Leaf</tissue>
    </source>
</reference>
<dbReference type="PANTHER" id="PTHR47972">
    <property type="entry name" value="KINESIN-LIKE PROTEIN KLP-3"/>
    <property type="match status" value="1"/>
</dbReference>
<feature type="compositionally biased region" description="Basic and acidic residues" evidence="5">
    <location>
        <begin position="988"/>
        <end position="1007"/>
    </location>
</feature>
<keyword evidence="4" id="KW-0547">Nucleotide-binding</keyword>
<dbReference type="InterPro" id="IPR001752">
    <property type="entry name" value="Kinesin_motor_dom"/>
</dbReference>
<dbReference type="SUPFAM" id="SSF52540">
    <property type="entry name" value="P-loop containing nucleoside triphosphate hydrolases"/>
    <property type="match status" value="1"/>
</dbReference>
<dbReference type="PRINTS" id="PR00380">
    <property type="entry name" value="KINESINHEAVY"/>
</dbReference>
<evidence type="ECO:0000256" key="1">
    <source>
        <dbReference type="ARBA" id="ARBA00010899"/>
    </source>
</evidence>
<evidence type="ECO:0000256" key="4">
    <source>
        <dbReference type="PROSITE-ProRule" id="PRU00283"/>
    </source>
</evidence>
<evidence type="ECO:0000259" key="6">
    <source>
        <dbReference type="PROSITE" id="PS50021"/>
    </source>
</evidence>
<dbReference type="GO" id="GO:0005524">
    <property type="term" value="F:ATP binding"/>
    <property type="evidence" value="ECO:0007669"/>
    <property type="project" value="UniProtKB-UniRule"/>
</dbReference>
<dbReference type="InterPro" id="IPR001715">
    <property type="entry name" value="CH_dom"/>
</dbReference>
<feature type="compositionally biased region" description="Polar residues" evidence="5">
    <location>
        <begin position="872"/>
        <end position="883"/>
    </location>
</feature>
<dbReference type="Pfam" id="PF00307">
    <property type="entry name" value="CH"/>
    <property type="match status" value="1"/>
</dbReference>
<dbReference type="CDD" id="cd21203">
    <property type="entry name" value="CH_AtKIN14-like"/>
    <property type="match status" value="1"/>
</dbReference>
<protein>
    <submittedName>
        <fullName evidence="8">Kinesin KP1</fullName>
    </submittedName>
</protein>
<accession>A0A199UEG3</accession>
<dbReference type="InterPro" id="IPR036872">
    <property type="entry name" value="CH_dom_sf"/>
</dbReference>
<feature type="domain" description="Calponin-homology (CH)" evidence="6">
    <location>
        <begin position="1"/>
        <end position="109"/>
    </location>
</feature>
<keyword evidence="2" id="KW-0493">Microtubule</keyword>
<keyword evidence="4" id="KW-0067">ATP-binding</keyword>
<dbReference type="FunFam" id="3.40.850.10:FF:000373">
    <property type="entry name" value="p-loop nucleoside triphosphate hydrolase superfamily protein with CH (Calponin Homology) domain"/>
    <property type="match status" value="1"/>
</dbReference>
<dbReference type="Pfam" id="PF00225">
    <property type="entry name" value="Kinesin"/>
    <property type="match status" value="1"/>
</dbReference>
<dbReference type="PROSITE" id="PS50021">
    <property type="entry name" value="CH"/>
    <property type="match status" value="1"/>
</dbReference>
<dbReference type="AlphaFoldDB" id="A0A199UEG3"/>
<proteinExistence type="inferred from homology"/>
<evidence type="ECO:0000259" key="7">
    <source>
        <dbReference type="PROSITE" id="PS50067"/>
    </source>
</evidence>
<feature type="domain" description="Kinesin motor" evidence="7">
    <location>
        <begin position="321"/>
        <end position="709"/>
    </location>
</feature>
<dbReference type="InterPro" id="IPR027640">
    <property type="entry name" value="Kinesin-like_fam"/>
</dbReference>
<dbReference type="InterPro" id="IPR036961">
    <property type="entry name" value="Kinesin_motor_dom_sf"/>
</dbReference>
<dbReference type="InterPro" id="IPR027417">
    <property type="entry name" value="P-loop_NTPase"/>
</dbReference>
<dbReference type="FunFam" id="3.40.850.10:FF:000111">
    <property type="entry name" value="p-loop nucleoside triphosphate hydrolase superfamily protein with CH (Calponin Homology) domain"/>
    <property type="match status" value="1"/>
</dbReference>
<feature type="region of interest" description="Disordered" evidence="5">
    <location>
        <begin position="859"/>
        <end position="883"/>
    </location>
</feature>
<dbReference type="GO" id="GO:0003777">
    <property type="term" value="F:microtubule motor activity"/>
    <property type="evidence" value="ECO:0007669"/>
    <property type="project" value="InterPro"/>
</dbReference>
<evidence type="ECO:0000313" key="8">
    <source>
        <dbReference type="EMBL" id="OAY63128.1"/>
    </source>
</evidence>
<dbReference type="GO" id="GO:0007018">
    <property type="term" value="P:microtubule-based movement"/>
    <property type="evidence" value="ECO:0007669"/>
    <property type="project" value="InterPro"/>
</dbReference>
<dbReference type="PANTHER" id="PTHR47972:SF28">
    <property type="entry name" value="KINESIN-LIKE PROTEIN KLP-3"/>
    <property type="match status" value="1"/>
</dbReference>
<dbReference type="STRING" id="4615.A0A199UEG3"/>
<feature type="region of interest" description="Disordered" evidence="5">
    <location>
        <begin position="988"/>
        <end position="1035"/>
    </location>
</feature>
<evidence type="ECO:0000256" key="3">
    <source>
        <dbReference type="ARBA" id="ARBA00023175"/>
    </source>
</evidence>
<dbReference type="Proteomes" id="UP000092600">
    <property type="component" value="Unassembled WGS sequence"/>
</dbReference>
<dbReference type="PROSITE" id="PS50067">
    <property type="entry name" value="KINESIN_MOTOR_2"/>
    <property type="match status" value="1"/>
</dbReference>
<evidence type="ECO:0000313" key="9">
    <source>
        <dbReference type="Proteomes" id="UP000092600"/>
    </source>
</evidence>
<dbReference type="GO" id="GO:0008017">
    <property type="term" value="F:microtubule binding"/>
    <property type="evidence" value="ECO:0007669"/>
    <property type="project" value="InterPro"/>
</dbReference>
<evidence type="ECO:0000256" key="2">
    <source>
        <dbReference type="ARBA" id="ARBA00022701"/>
    </source>
</evidence>